<dbReference type="EC" id="3.2.2.19" evidence="4"/>
<accession>V3ZDA0</accession>
<feature type="binding site" evidence="8">
    <location>
        <position position="75"/>
    </location>
    <ligand>
        <name>Mg(2+)</name>
        <dbReference type="ChEBI" id="CHEBI:18420"/>
        <label>1</label>
    </ligand>
</feature>
<proteinExistence type="inferred from homology"/>
<sequence>MGKRQQVADYNTMLARFRAAMVLSGSGDAIGYRHGKWEFCLDGRQIHKELQEMGGIAKINVAARKRDNLLWIVSDDTVMHLATAEALIESGETEDWDELFYNIGKHYQESMKDMRGRGPGPTCMGGASAFNPSIKKKQIVPFDGRGGGCGAAMRAMCIGLRYPLHKDEDKLIKVSVESGRMSHHHPTGYLGAVAAALFTAYSIQEKPIIEWGHSLVNDVIPKTLQYIKDTDEYVAPNVQIWDDEKGFKAHWERYLKERKIADGKSEPVFPKIYDVEERDIFYKYISFSGWGGASGHDAPLIAYDALLAAKDNWTELTNRAFFHAGDSDSTAVMAGCWFGALYGYKDVPKSNYKGLEYQSRLEKAGEELYRLSHIGDTNNSS</sequence>
<feature type="binding site" evidence="8">
    <location>
        <position position="326"/>
    </location>
    <ligand>
        <name>Mg(2+)</name>
        <dbReference type="ChEBI" id="CHEBI:18420"/>
        <label>1</label>
    </ligand>
</feature>
<dbReference type="KEGG" id="lgi:LOTGIDRAFT_170414"/>
<dbReference type="InterPro" id="IPR036705">
    <property type="entry name" value="Ribosyl_crysJ1_sf"/>
</dbReference>
<dbReference type="OrthoDB" id="10250509at2759"/>
<evidence type="ECO:0000256" key="3">
    <source>
        <dbReference type="ARBA" id="ARBA00049582"/>
    </source>
</evidence>
<evidence type="ECO:0000256" key="2">
    <source>
        <dbReference type="ARBA" id="ARBA00022801"/>
    </source>
</evidence>
<dbReference type="STRING" id="225164.V3ZDA0"/>
<dbReference type="InterPro" id="IPR012108">
    <property type="entry name" value="ADP-ribosylarg_hydro"/>
</dbReference>
<reference evidence="9 10" key="1">
    <citation type="journal article" date="2013" name="Nature">
        <title>Insights into bilaterian evolution from three spiralian genomes.</title>
        <authorList>
            <person name="Simakov O."/>
            <person name="Marletaz F."/>
            <person name="Cho S.J."/>
            <person name="Edsinger-Gonzales E."/>
            <person name="Havlak P."/>
            <person name="Hellsten U."/>
            <person name="Kuo D.H."/>
            <person name="Larsson T."/>
            <person name="Lv J."/>
            <person name="Arendt D."/>
            <person name="Savage R."/>
            <person name="Osoegawa K."/>
            <person name="de Jong P."/>
            <person name="Grimwood J."/>
            <person name="Chapman J.A."/>
            <person name="Shapiro H."/>
            <person name="Aerts A."/>
            <person name="Otillar R.P."/>
            <person name="Terry A.Y."/>
            <person name="Boore J.L."/>
            <person name="Grigoriev I.V."/>
            <person name="Lindberg D.R."/>
            <person name="Seaver E.C."/>
            <person name="Weisblat D.A."/>
            <person name="Putnam N.H."/>
            <person name="Rokhsar D.S."/>
        </authorList>
    </citation>
    <scope>NUCLEOTIDE SEQUENCE [LARGE SCALE GENOMIC DNA]</scope>
</reference>
<dbReference type="Proteomes" id="UP000030746">
    <property type="component" value="Unassembled WGS sequence"/>
</dbReference>
<name>V3ZDA0_LOTGI</name>
<dbReference type="RefSeq" id="XP_009067306.1">
    <property type="nucleotide sequence ID" value="XM_009069058.1"/>
</dbReference>
<dbReference type="SUPFAM" id="SSF101478">
    <property type="entry name" value="ADP-ribosylglycohydrolase"/>
    <property type="match status" value="1"/>
</dbReference>
<dbReference type="PIRSF" id="PIRSF016939">
    <property type="entry name" value="ADP_ribslarg_hdr"/>
    <property type="match status" value="1"/>
</dbReference>
<keyword evidence="8" id="KW-0479">Metal-binding</keyword>
<feature type="binding site" evidence="8">
    <location>
        <position position="76"/>
    </location>
    <ligand>
        <name>Mg(2+)</name>
        <dbReference type="ChEBI" id="CHEBI:18420"/>
        <label>1</label>
    </ligand>
</feature>
<dbReference type="GO" id="GO:0051725">
    <property type="term" value="P:protein de-ADP-ribosylation"/>
    <property type="evidence" value="ECO:0007669"/>
    <property type="project" value="InterPro"/>
</dbReference>
<keyword evidence="8" id="KW-0460">Magnesium</keyword>
<keyword evidence="2" id="KW-0378">Hydrolase</keyword>
<evidence type="ECO:0000256" key="4">
    <source>
        <dbReference type="ARBA" id="ARBA00049725"/>
    </source>
</evidence>
<dbReference type="AlphaFoldDB" id="V3ZDA0"/>
<feature type="binding site" evidence="8">
    <location>
        <position position="74"/>
    </location>
    <ligand>
        <name>Mg(2+)</name>
        <dbReference type="ChEBI" id="CHEBI:18420"/>
        <label>1</label>
    </ligand>
</feature>
<gene>
    <name evidence="9" type="ORF">LOTGIDRAFT_170414</name>
</gene>
<dbReference type="CTD" id="20241397"/>
<dbReference type="EMBL" id="KB204066">
    <property type="protein sequence ID" value="ESO82002.1"/>
    <property type="molecule type" value="Genomic_DNA"/>
</dbReference>
<feature type="binding site" evidence="8">
    <location>
        <position position="328"/>
    </location>
    <ligand>
        <name>Mg(2+)</name>
        <dbReference type="ChEBI" id="CHEBI:18420"/>
        <label>1</label>
    </ligand>
</feature>
<dbReference type="PANTHER" id="PTHR16222:SF26">
    <property type="entry name" value="ADP-RIBOSYLHYDROLASE ARH1"/>
    <property type="match status" value="1"/>
</dbReference>
<keyword evidence="10" id="KW-1185">Reference proteome</keyword>
<evidence type="ECO:0000256" key="7">
    <source>
        <dbReference type="ARBA" id="ARBA00049810"/>
    </source>
</evidence>
<dbReference type="OMA" id="RKWEFLQ"/>
<dbReference type="InterPro" id="IPR005502">
    <property type="entry name" value="Ribosyl_crysJ1"/>
</dbReference>
<evidence type="ECO:0000256" key="5">
    <source>
        <dbReference type="ARBA" id="ARBA00049773"/>
    </source>
</evidence>
<organism evidence="9 10">
    <name type="scientific">Lottia gigantea</name>
    <name type="common">Giant owl limpet</name>
    <dbReference type="NCBI Taxonomy" id="225164"/>
    <lineage>
        <taxon>Eukaryota</taxon>
        <taxon>Metazoa</taxon>
        <taxon>Spiralia</taxon>
        <taxon>Lophotrochozoa</taxon>
        <taxon>Mollusca</taxon>
        <taxon>Gastropoda</taxon>
        <taxon>Patellogastropoda</taxon>
        <taxon>Lottioidea</taxon>
        <taxon>Lottiidae</taxon>
        <taxon>Lottia</taxon>
    </lineage>
</organism>
<comment type="function">
    <text evidence="3">Specifically acts as an arginine mono-ADP-ribosylhydrolase by mediating the removal of mono-ADP-ribose attached to arginine residues on proteins.</text>
</comment>
<dbReference type="Gene3D" id="1.10.4080.10">
    <property type="entry name" value="ADP-ribosylation/Crystallin J1"/>
    <property type="match status" value="1"/>
</dbReference>
<dbReference type="HOGENOM" id="CLU_047061_0_0_1"/>
<evidence type="ECO:0000313" key="10">
    <source>
        <dbReference type="Proteomes" id="UP000030746"/>
    </source>
</evidence>
<protein>
    <recommendedName>
        <fullName evidence="5">ADP-ribosylhydrolase ARH1</fullName>
        <ecNumber evidence="4">3.2.2.19</ecNumber>
    </recommendedName>
    <alternativeName>
        <fullName evidence="6">ADP-ribose-L-arginine cleaving enzyme</fullName>
    </alternativeName>
    <alternativeName>
        <fullName evidence="7">[Protein ADP-ribosylarginine] hydrolase</fullName>
    </alternativeName>
</protein>
<evidence type="ECO:0000313" key="9">
    <source>
        <dbReference type="EMBL" id="ESO82002.1"/>
    </source>
</evidence>
<dbReference type="PANTHER" id="PTHR16222">
    <property type="entry name" value="ADP-RIBOSYLGLYCOHYDROLASE"/>
    <property type="match status" value="1"/>
</dbReference>
<comment type="cofactor">
    <cofactor evidence="8">
        <name>Mg(2+)</name>
        <dbReference type="ChEBI" id="CHEBI:18420"/>
    </cofactor>
    <text evidence="8">Binds 2 magnesium ions per subunit.</text>
</comment>
<dbReference type="GO" id="GO:0003875">
    <property type="term" value="F:ADP-ribosylarginine hydrolase activity"/>
    <property type="evidence" value="ECO:0007669"/>
    <property type="project" value="UniProtKB-EC"/>
</dbReference>
<evidence type="ECO:0000256" key="8">
    <source>
        <dbReference type="PIRSR" id="PIRSR605502-1"/>
    </source>
</evidence>
<dbReference type="GeneID" id="20241397"/>
<comment type="similarity">
    <text evidence="1">Belongs to the ADP-ribosylglycohydrolase family.</text>
</comment>
<feature type="binding site" evidence="8">
    <location>
        <position position="329"/>
    </location>
    <ligand>
        <name>Mg(2+)</name>
        <dbReference type="ChEBI" id="CHEBI:18420"/>
        <label>1</label>
    </ligand>
</feature>
<dbReference type="InterPro" id="IPR050792">
    <property type="entry name" value="ADP-ribosylglycohydrolase"/>
</dbReference>
<dbReference type="GO" id="GO:0000287">
    <property type="term" value="F:magnesium ion binding"/>
    <property type="evidence" value="ECO:0007669"/>
    <property type="project" value="InterPro"/>
</dbReference>
<evidence type="ECO:0000256" key="1">
    <source>
        <dbReference type="ARBA" id="ARBA00010702"/>
    </source>
</evidence>
<evidence type="ECO:0000256" key="6">
    <source>
        <dbReference type="ARBA" id="ARBA00049798"/>
    </source>
</evidence>
<dbReference type="Pfam" id="PF03747">
    <property type="entry name" value="ADP_ribosyl_GH"/>
    <property type="match status" value="1"/>
</dbReference>